<evidence type="ECO:0000313" key="4">
    <source>
        <dbReference type="Proteomes" id="UP001139955"/>
    </source>
</evidence>
<dbReference type="InterPro" id="IPR002656">
    <property type="entry name" value="Acyl_transf_3_dom"/>
</dbReference>
<feature type="transmembrane region" description="Helical" evidence="1">
    <location>
        <begin position="340"/>
        <end position="357"/>
    </location>
</feature>
<dbReference type="GO" id="GO:0016020">
    <property type="term" value="C:membrane"/>
    <property type="evidence" value="ECO:0007669"/>
    <property type="project" value="TreeGrafter"/>
</dbReference>
<dbReference type="PANTHER" id="PTHR23028:SF131">
    <property type="entry name" value="BLR2367 PROTEIN"/>
    <property type="match status" value="1"/>
</dbReference>
<dbReference type="GO" id="GO:0016747">
    <property type="term" value="F:acyltransferase activity, transferring groups other than amino-acyl groups"/>
    <property type="evidence" value="ECO:0007669"/>
    <property type="project" value="InterPro"/>
</dbReference>
<keyword evidence="1" id="KW-0812">Transmembrane</keyword>
<reference evidence="3" key="1">
    <citation type="submission" date="2022-09" db="EMBL/GenBank/DDBJ databases">
        <authorList>
            <person name="Cesa-Luna C."/>
            <person name="Girard L."/>
            <person name="Lood C."/>
            <person name="Hofte M."/>
            <person name="De Mot R."/>
        </authorList>
    </citation>
    <scope>NUCLEOTIDE SEQUENCE</scope>
    <source>
        <strain evidence="3">B1M3-32</strain>
    </source>
</reference>
<feature type="transmembrane region" description="Helical" evidence="1">
    <location>
        <begin position="207"/>
        <end position="224"/>
    </location>
</feature>
<keyword evidence="4" id="KW-1185">Reference proteome</keyword>
<feature type="transmembrane region" description="Helical" evidence="1">
    <location>
        <begin position="236"/>
        <end position="258"/>
    </location>
</feature>
<feature type="transmembrane region" description="Helical" evidence="1">
    <location>
        <begin position="20"/>
        <end position="38"/>
    </location>
</feature>
<name>A0A9X3BAW9_9PSED</name>
<evidence type="ECO:0000313" key="3">
    <source>
        <dbReference type="EMBL" id="MCU7247835.1"/>
    </source>
</evidence>
<dbReference type="PANTHER" id="PTHR23028">
    <property type="entry name" value="ACETYLTRANSFERASE"/>
    <property type="match status" value="1"/>
</dbReference>
<dbReference type="GO" id="GO:0000271">
    <property type="term" value="P:polysaccharide biosynthetic process"/>
    <property type="evidence" value="ECO:0007669"/>
    <property type="project" value="TreeGrafter"/>
</dbReference>
<dbReference type="InterPro" id="IPR050879">
    <property type="entry name" value="Acyltransferase_3"/>
</dbReference>
<feature type="transmembrane region" description="Helical" evidence="1">
    <location>
        <begin position="270"/>
        <end position="293"/>
    </location>
</feature>
<comment type="caution">
    <text evidence="3">The sequence shown here is derived from an EMBL/GenBank/DDBJ whole genome shotgun (WGS) entry which is preliminary data.</text>
</comment>
<gene>
    <name evidence="3" type="ORF">OC940_08465</name>
</gene>
<keyword evidence="3" id="KW-0012">Acyltransferase</keyword>
<proteinExistence type="predicted"/>
<evidence type="ECO:0000259" key="2">
    <source>
        <dbReference type="Pfam" id="PF01757"/>
    </source>
</evidence>
<feature type="transmembrane region" description="Helical" evidence="1">
    <location>
        <begin position="305"/>
        <end position="328"/>
    </location>
</feature>
<dbReference type="Pfam" id="PF01757">
    <property type="entry name" value="Acyl_transf_3"/>
    <property type="match status" value="1"/>
</dbReference>
<keyword evidence="3" id="KW-0808">Transferase</keyword>
<dbReference type="Proteomes" id="UP001139955">
    <property type="component" value="Unassembled WGS sequence"/>
</dbReference>
<protein>
    <submittedName>
        <fullName evidence="3">Acyltransferase</fullName>
    </submittedName>
</protein>
<keyword evidence="1" id="KW-0472">Membrane</keyword>
<keyword evidence="1" id="KW-1133">Transmembrane helix</keyword>
<evidence type="ECO:0000256" key="1">
    <source>
        <dbReference type="SAM" id="Phobius"/>
    </source>
</evidence>
<feature type="transmembrane region" description="Helical" evidence="1">
    <location>
        <begin position="86"/>
        <end position="105"/>
    </location>
</feature>
<sequence length="387" mass="43843">MLSANSKSVENLKPLTSLRFFAALMIVSWHSVMFYPWFAGAPSYLTHGVSFFFVLSGFILTHVYISKKQSGYFGFVRDRIARLWPVHVFALCVLVVFVRADSVTFDGQGLFSKPVQLGLNLTLMHSIFPFEKIMFSWNSVSWSISTEFFFYLAFPFLVIGIRNNWLIKLLLTTLVSAIFVFSMTVFSKTQSGQDIGINMFYAAYSNPLFRGVEFVLGMSLWVVWDRYVRSYQATYLFWSAVEIVAVLFAVWWVCYGIAHAITYLDNFESARLMVSTMGSCWVFAILIGVVASGRGIVGSVLSNRVLVYLGEISFSSYMIHLVLLKVFAFSLAGYIQTTPLMYFSALLFLASVSYWMIEKPAQRLLRSKKKAASKDDSIPAASFQNVN</sequence>
<organism evidence="3 4">
    <name type="scientific">Pseudomonas koreensis</name>
    <dbReference type="NCBI Taxonomy" id="198620"/>
    <lineage>
        <taxon>Bacteria</taxon>
        <taxon>Pseudomonadati</taxon>
        <taxon>Pseudomonadota</taxon>
        <taxon>Gammaproteobacteria</taxon>
        <taxon>Pseudomonadales</taxon>
        <taxon>Pseudomonadaceae</taxon>
        <taxon>Pseudomonas</taxon>
    </lineage>
</organism>
<feature type="domain" description="Acyltransferase 3" evidence="2">
    <location>
        <begin position="17"/>
        <end position="356"/>
    </location>
</feature>
<feature type="transmembrane region" description="Helical" evidence="1">
    <location>
        <begin position="140"/>
        <end position="159"/>
    </location>
</feature>
<feature type="transmembrane region" description="Helical" evidence="1">
    <location>
        <begin position="166"/>
        <end position="187"/>
    </location>
</feature>
<reference evidence="3" key="2">
    <citation type="journal article" date="2023" name="mSystems">
        <title>Charting the Lipopeptidome of Nonpathogenic Pseudomonas.</title>
        <authorList>
            <person name="Cesa-Luna C."/>
            <person name="Geudens N."/>
            <person name="Girard L."/>
            <person name="De Roo V."/>
            <person name="Maklad H.R."/>
            <person name="Martins J.C."/>
            <person name="Hofte M."/>
            <person name="De Mot R."/>
        </authorList>
    </citation>
    <scope>NUCLEOTIDE SEQUENCE</scope>
    <source>
        <strain evidence="3">B1M3-32</strain>
    </source>
</reference>
<dbReference type="EMBL" id="JAOSKY010000003">
    <property type="protein sequence ID" value="MCU7247835.1"/>
    <property type="molecule type" value="Genomic_DNA"/>
</dbReference>
<feature type="transmembrane region" description="Helical" evidence="1">
    <location>
        <begin position="44"/>
        <end position="65"/>
    </location>
</feature>
<dbReference type="AlphaFoldDB" id="A0A9X3BAW9"/>
<dbReference type="RefSeq" id="WP_301621582.1">
    <property type="nucleotide sequence ID" value="NZ_JAOSKY010000003.1"/>
</dbReference>
<accession>A0A9X3BAW9</accession>